<dbReference type="InterPro" id="IPR012902">
    <property type="entry name" value="N_methyl_site"/>
</dbReference>
<dbReference type="PROSITE" id="PS00409">
    <property type="entry name" value="PROKAR_NTER_METHYL"/>
    <property type="match status" value="1"/>
</dbReference>
<keyword evidence="4" id="KW-1185">Reference proteome</keyword>
<evidence type="ECO:0000256" key="1">
    <source>
        <dbReference type="SAM" id="Phobius"/>
    </source>
</evidence>
<evidence type="ECO:0000313" key="4">
    <source>
        <dbReference type="Proteomes" id="UP000285190"/>
    </source>
</evidence>
<dbReference type="EMBL" id="QYUN01000003">
    <property type="protein sequence ID" value="RJF96854.1"/>
    <property type="molecule type" value="Genomic_DNA"/>
</dbReference>
<organism evidence="3 4">
    <name type="scientific">Noviherbaspirillum cavernae</name>
    <dbReference type="NCBI Taxonomy" id="2320862"/>
    <lineage>
        <taxon>Bacteria</taxon>
        <taxon>Pseudomonadati</taxon>
        <taxon>Pseudomonadota</taxon>
        <taxon>Betaproteobacteria</taxon>
        <taxon>Burkholderiales</taxon>
        <taxon>Oxalobacteraceae</taxon>
        <taxon>Noviherbaspirillum</taxon>
    </lineage>
</organism>
<dbReference type="RefSeq" id="WP_119742991.1">
    <property type="nucleotide sequence ID" value="NZ_QYUN01000003.1"/>
</dbReference>
<feature type="transmembrane region" description="Helical" evidence="1">
    <location>
        <begin position="7"/>
        <end position="31"/>
    </location>
</feature>
<evidence type="ECO:0000259" key="2">
    <source>
        <dbReference type="Pfam" id="PF04917"/>
    </source>
</evidence>
<proteinExistence type="predicted"/>
<name>A0A418WVU5_9BURK</name>
<accession>A0A418WVU5</accession>
<dbReference type="Pfam" id="PF07963">
    <property type="entry name" value="N_methyl"/>
    <property type="match status" value="1"/>
</dbReference>
<feature type="domain" description="Bacterial shufflon protein N-terminal" evidence="2">
    <location>
        <begin position="36"/>
        <end position="231"/>
    </location>
</feature>
<keyword evidence="1" id="KW-0812">Transmembrane</keyword>
<dbReference type="OrthoDB" id="7220054at2"/>
<keyword evidence="1" id="KW-1133">Transmembrane helix</keyword>
<reference evidence="3 4" key="1">
    <citation type="submission" date="2018-09" db="EMBL/GenBank/DDBJ databases">
        <authorList>
            <person name="Zhu H."/>
        </authorList>
    </citation>
    <scope>NUCLEOTIDE SEQUENCE [LARGE SCALE GENOMIC DNA]</scope>
    <source>
        <strain evidence="3 4">K2R10-39</strain>
    </source>
</reference>
<keyword evidence="1" id="KW-0472">Membrane</keyword>
<dbReference type="Pfam" id="PF04917">
    <property type="entry name" value="Shufflon_N"/>
    <property type="match status" value="1"/>
</dbReference>
<dbReference type="InterPro" id="IPR007001">
    <property type="entry name" value="Shufflon_N"/>
</dbReference>
<protein>
    <submittedName>
        <fullName evidence="3">Shufflon system plasmid conjugative transfer pilus tip adhesin PilV</fullName>
    </submittedName>
</protein>
<dbReference type="Proteomes" id="UP000285190">
    <property type="component" value="Unassembled WGS sequence"/>
</dbReference>
<gene>
    <name evidence="3" type="primary">pilV</name>
    <name evidence="3" type="ORF">D3870_20950</name>
</gene>
<dbReference type="AlphaFoldDB" id="A0A418WVU5"/>
<evidence type="ECO:0000313" key="3">
    <source>
        <dbReference type="EMBL" id="RJF96854.1"/>
    </source>
</evidence>
<comment type="caution">
    <text evidence="3">The sequence shown here is derived from an EMBL/GenBank/DDBJ whole genome shotgun (WGS) entry which is preliminary data.</text>
</comment>
<sequence length="430" mass="46277">MNKTQRGITLIETLGALVIGTLMLIGLTAMIDRSLEDTKEQQAALYQTQVTDAARKYIKADYATLLASAPVSETPAPATAFPVNTQKLIDHGFLPKNFFLRNVYDQNTCVLVRQPKAGVLDALVVTTGGQPIPQKDIPAVAANAGQGSGYISQENHARARGASWNMDTTGYRNVACPGGATFALNGTTDGGHLASRIFHDGKVFADFLYRSEVADNPDLNTMKTPVRMAGDAVVTENTACTATGAIASSPEGLVLSCQSGMWKRQVSGFWKDPVATFVDFNLLPVAGNNRGDVRMVLALNRAFTWNGAQWVALAVDENGDLKVTRDLEVARNAKIKADLEVALAIKAGGNIDSDANITAKKKLYGHALEVEDYGDIGSLTLNDEVSPGDRCNLPTSDNKLQWPHGTILRDGSGRTMYCAKSNSRFKYMDD</sequence>